<dbReference type="Proteomes" id="UP001140949">
    <property type="component" value="Unassembled WGS sequence"/>
</dbReference>
<name>A0AAX6F4K9_IRIPA</name>
<dbReference type="EMBL" id="JANAVB010031891">
    <property type="protein sequence ID" value="KAJ6811021.1"/>
    <property type="molecule type" value="Genomic_DNA"/>
</dbReference>
<accession>A0AAX6F4K9</accession>
<feature type="region of interest" description="Disordered" evidence="1">
    <location>
        <begin position="1"/>
        <end position="22"/>
    </location>
</feature>
<keyword evidence="3" id="KW-1185">Reference proteome</keyword>
<evidence type="ECO:0000256" key="1">
    <source>
        <dbReference type="SAM" id="MobiDB-lite"/>
    </source>
</evidence>
<evidence type="ECO:0000313" key="3">
    <source>
        <dbReference type="Proteomes" id="UP001140949"/>
    </source>
</evidence>
<gene>
    <name evidence="2" type="ORF">M6B38_155890</name>
</gene>
<proteinExistence type="predicted"/>
<dbReference type="AlphaFoldDB" id="A0AAX6F4K9"/>
<comment type="caution">
    <text evidence="2">The sequence shown here is derived from an EMBL/GenBank/DDBJ whole genome shotgun (WGS) entry which is preliminary data.</text>
</comment>
<reference evidence="2" key="1">
    <citation type="journal article" date="2023" name="GigaByte">
        <title>Genome assembly of the bearded iris, Iris pallida Lam.</title>
        <authorList>
            <person name="Bruccoleri R.E."/>
            <person name="Oakeley E.J."/>
            <person name="Faust A.M.E."/>
            <person name="Altorfer M."/>
            <person name="Dessus-Babus S."/>
            <person name="Burckhardt D."/>
            <person name="Oertli M."/>
            <person name="Naumann U."/>
            <person name="Petersen F."/>
            <person name="Wong J."/>
        </authorList>
    </citation>
    <scope>NUCLEOTIDE SEQUENCE</scope>
    <source>
        <strain evidence="2">GSM-AAB239-AS_SAM_17_03QT</strain>
    </source>
</reference>
<protein>
    <submittedName>
        <fullName evidence="2">Uncharacterized protein</fullName>
    </submittedName>
</protein>
<evidence type="ECO:0000313" key="2">
    <source>
        <dbReference type="EMBL" id="KAJ6811021.1"/>
    </source>
</evidence>
<sequence length="136" mass="14182">MHLSSNPTPCKPPLLDDHPGRRPWPTRCRLLHSSSSWSSADLPDPSHPRLAVVQCAAHAVAGRRRSCRARPARHQRAAAAAAALERARVNGVGAAVVAAIAPATPAVGGPPLDGSDVLFPGGHRPPGRAVEAIRAF</sequence>
<organism evidence="2 3">
    <name type="scientific">Iris pallida</name>
    <name type="common">Sweet iris</name>
    <dbReference type="NCBI Taxonomy" id="29817"/>
    <lineage>
        <taxon>Eukaryota</taxon>
        <taxon>Viridiplantae</taxon>
        <taxon>Streptophyta</taxon>
        <taxon>Embryophyta</taxon>
        <taxon>Tracheophyta</taxon>
        <taxon>Spermatophyta</taxon>
        <taxon>Magnoliopsida</taxon>
        <taxon>Liliopsida</taxon>
        <taxon>Asparagales</taxon>
        <taxon>Iridaceae</taxon>
        <taxon>Iridoideae</taxon>
        <taxon>Irideae</taxon>
        <taxon>Iris</taxon>
    </lineage>
</organism>
<reference evidence="2" key="2">
    <citation type="submission" date="2023-04" db="EMBL/GenBank/DDBJ databases">
        <authorList>
            <person name="Bruccoleri R.E."/>
            <person name="Oakeley E.J."/>
            <person name="Faust A.-M."/>
            <person name="Dessus-Babus S."/>
            <person name="Altorfer M."/>
            <person name="Burckhardt D."/>
            <person name="Oertli M."/>
            <person name="Naumann U."/>
            <person name="Petersen F."/>
            <person name="Wong J."/>
        </authorList>
    </citation>
    <scope>NUCLEOTIDE SEQUENCE</scope>
    <source>
        <strain evidence="2">GSM-AAB239-AS_SAM_17_03QT</strain>
        <tissue evidence="2">Leaf</tissue>
    </source>
</reference>